<accession>A0ACC1HS29</accession>
<dbReference type="Proteomes" id="UP001145114">
    <property type="component" value="Unassembled WGS sequence"/>
</dbReference>
<sequence length="732" mass="80540">IHESPELRSYICTGIQRLVRSIHRLATAVTDDESTRNSEEVMTQEQAQGALHHLSQFTTNFLLVLFNVFSQTASPSRGYLFDTIQELLLITPQDDVSNAFERVHGMLVAALSEHVPPTPAQQTRQYIESNPPSAAHTMLDLAIAMVLSINRKLTDEFLKTIIPLIGQNEDPTLQKKAYKALYKLCGAGTTDTSRDSIHAALLPTLLPALIDATDVTAAGSRRERLALLALLVKHSLPASELHVIPTLLSEAIISTKEVNEKARTAAFDMLLALGHKMCKGGIVDTSKMTDAGADAEGEAKSASLEEYFKMVFAGLAAKTPHMVSATISALARLMFEFHSQLRPEFIAEILDTTLLFVDTNSREIAKSALGFVKVAVVALPPPILEQSLPKAVPCILKWSNEHKNRLKLNARHIIERLIRKFGLDAVDRVTPEEHKKLIGNIRKRKLRAANNKAAKGSKANGGEGEEKEAVEMAGLPAGKKNKYGNAYEDALYGSESDLDSSDSDEDYSSGEEGGKRGKTGKRGNKKSGKQAQEDPWIHESGDGPLDFLDRKAFVHMSTTKPKSKKERSLTKEFKVKDGRLVIEDEAESGDEKDKAQEPDRTKKQAVGRGEAEDYYRQMVESKEGFTRGQGNKIKFAKRKPGHDNDDDGDDAMEIENDSGRPSPKKAKKQKDRAGALGKEYRSKNAAGDMQKKGKVEPFAYIPLNPKLLGKRNSQNLGVKGNSKRGKRKAHHA</sequence>
<evidence type="ECO:0000313" key="1">
    <source>
        <dbReference type="EMBL" id="KAJ1679252.1"/>
    </source>
</evidence>
<proteinExistence type="predicted"/>
<protein>
    <submittedName>
        <fullName evidence="1">Pre-rRNA processing protein</fullName>
    </submittedName>
</protein>
<keyword evidence="2" id="KW-1185">Reference proteome</keyword>
<reference evidence="1" key="1">
    <citation type="submission" date="2022-06" db="EMBL/GenBank/DDBJ databases">
        <title>Phylogenomic reconstructions and comparative analyses of Kickxellomycotina fungi.</title>
        <authorList>
            <person name="Reynolds N.K."/>
            <person name="Stajich J.E."/>
            <person name="Barry K."/>
            <person name="Grigoriev I.V."/>
            <person name="Crous P."/>
            <person name="Smith M.E."/>
        </authorList>
    </citation>
    <scope>NUCLEOTIDE SEQUENCE</scope>
    <source>
        <strain evidence="1">RSA 2271</strain>
    </source>
</reference>
<dbReference type="EMBL" id="JAMZIH010000499">
    <property type="protein sequence ID" value="KAJ1679252.1"/>
    <property type="molecule type" value="Genomic_DNA"/>
</dbReference>
<comment type="caution">
    <text evidence="1">The sequence shown here is derived from an EMBL/GenBank/DDBJ whole genome shotgun (WGS) entry which is preliminary data.</text>
</comment>
<gene>
    <name evidence="1" type="primary">RRP12_1</name>
    <name evidence="1" type="ORF">EV182_002427</name>
</gene>
<feature type="non-terminal residue" evidence="1">
    <location>
        <position position="1"/>
    </location>
</feature>
<name>A0ACC1HS29_9FUNG</name>
<organism evidence="1 2">
    <name type="scientific">Spiromyces aspiralis</name>
    <dbReference type="NCBI Taxonomy" id="68401"/>
    <lineage>
        <taxon>Eukaryota</taxon>
        <taxon>Fungi</taxon>
        <taxon>Fungi incertae sedis</taxon>
        <taxon>Zoopagomycota</taxon>
        <taxon>Kickxellomycotina</taxon>
        <taxon>Kickxellomycetes</taxon>
        <taxon>Kickxellales</taxon>
        <taxon>Kickxellaceae</taxon>
        <taxon>Spiromyces</taxon>
    </lineage>
</organism>
<evidence type="ECO:0000313" key="2">
    <source>
        <dbReference type="Proteomes" id="UP001145114"/>
    </source>
</evidence>